<feature type="transmembrane region" description="Helical" evidence="1">
    <location>
        <begin position="43"/>
        <end position="63"/>
    </location>
</feature>
<evidence type="ECO:0000313" key="2">
    <source>
        <dbReference type="EMBL" id="MYN02697.1"/>
    </source>
</evidence>
<keyword evidence="1" id="KW-0472">Membrane</keyword>
<evidence type="ECO:0000256" key="1">
    <source>
        <dbReference type="SAM" id="Phobius"/>
    </source>
</evidence>
<accession>A0A6N9HHF2</accession>
<comment type="caution">
    <text evidence="2">The sequence shown here is derived from an EMBL/GenBank/DDBJ whole genome shotgun (WGS) entry which is preliminary data.</text>
</comment>
<dbReference type="EMBL" id="WWCJ01000007">
    <property type="protein sequence ID" value="MYN02697.1"/>
    <property type="molecule type" value="Genomic_DNA"/>
</dbReference>
<dbReference type="RefSeq" id="WP_161025699.1">
    <property type="nucleotide sequence ID" value="NZ_WWCJ01000007.1"/>
</dbReference>
<keyword evidence="1" id="KW-1133">Transmembrane helix</keyword>
<evidence type="ECO:0000313" key="3">
    <source>
        <dbReference type="Proteomes" id="UP000448575"/>
    </source>
</evidence>
<keyword evidence="3" id="KW-1185">Reference proteome</keyword>
<reference evidence="2 3" key="1">
    <citation type="submission" date="2019-12" db="EMBL/GenBank/DDBJ databases">
        <title>Novel species isolated from a subtropical stream in China.</title>
        <authorList>
            <person name="Lu H."/>
        </authorList>
    </citation>
    <scope>NUCLEOTIDE SEQUENCE [LARGE SCALE GENOMIC DNA]</scope>
    <source>
        <strain evidence="2 3">DS3</strain>
    </source>
</reference>
<proteinExistence type="predicted"/>
<dbReference type="Proteomes" id="UP000448575">
    <property type="component" value="Unassembled WGS sequence"/>
</dbReference>
<organism evidence="2 3">
    <name type="scientific">Pseudoduganella guangdongensis</name>
    <dbReference type="NCBI Taxonomy" id="2692179"/>
    <lineage>
        <taxon>Bacteria</taxon>
        <taxon>Pseudomonadati</taxon>
        <taxon>Pseudomonadota</taxon>
        <taxon>Betaproteobacteria</taxon>
        <taxon>Burkholderiales</taxon>
        <taxon>Oxalobacteraceae</taxon>
        <taxon>Telluria group</taxon>
        <taxon>Pseudoduganella</taxon>
    </lineage>
</organism>
<feature type="transmembrane region" description="Helical" evidence="1">
    <location>
        <begin position="94"/>
        <end position="111"/>
    </location>
</feature>
<name>A0A6N9HHF2_9BURK</name>
<dbReference type="AlphaFoldDB" id="A0A6N9HHF2"/>
<gene>
    <name evidence="2" type="ORF">GTP41_11370</name>
</gene>
<feature type="transmembrane region" description="Helical" evidence="1">
    <location>
        <begin position="70"/>
        <end position="88"/>
    </location>
</feature>
<sequence length="130" mass="13659">MKKVLALTLLLFFCGMVAAWFVIDANDVLITVGDEDFDGPLGTVLGTVIAGGVFALVAVVMTLVAVIMGFVMAGVGVLVVLCLAFAAVVTVAAVSPLFLPVLIPFAIYWWIKRRDQRKASAAPALEHAPA</sequence>
<protein>
    <submittedName>
        <fullName evidence="2">Uncharacterized protein</fullName>
    </submittedName>
</protein>
<keyword evidence="1" id="KW-0812">Transmembrane</keyword>